<feature type="domain" description="DUF218" evidence="1">
    <location>
        <begin position="38"/>
        <end position="159"/>
    </location>
</feature>
<dbReference type="AlphaFoldDB" id="A0AA95KCP2"/>
<organism evidence="2">
    <name type="scientific">Candidatus Thiocaldithrix dubininis</name>
    <dbReference type="NCBI Taxonomy" id="3080823"/>
    <lineage>
        <taxon>Bacteria</taxon>
        <taxon>Pseudomonadati</taxon>
        <taxon>Pseudomonadota</taxon>
        <taxon>Gammaproteobacteria</taxon>
        <taxon>Thiotrichales</taxon>
        <taxon>Thiotrichaceae</taxon>
        <taxon>Candidatus Thiocaldithrix</taxon>
    </lineage>
</organism>
<dbReference type="InterPro" id="IPR003848">
    <property type="entry name" value="DUF218"/>
</dbReference>
<reference evidence="2" key="1">
    <citation type="journal article" date="2023" name="Int. J. Mol. Sci.">
        <title>Metagenomics Revealed a New Genus 'Candidatus Thiocaldithrix dubininis' gen. nov., sp. nov. and a New Species 'Candidatus Thiothrix putei' sp. nov. in the Family Thiotrichaceae, Some Members of Which Have Traits of Both Na+- and H+-Motive Energetics.</title>
        <authorList>
            <person name="Ravin N.V."/>
            <person name="Muntyan M.S."/>
            <person name="Smolyakov D.D."/>
            <person name="Rudenko T.S."/>
            <person name="Beletsky A.V."/>
            <person name="Mardanov A.V."/>
            <person name="Grabovich M.Y."/>
        </authorList>
    </citation>
    <scope>NUCLEOTIDE SEQUENCE</scope>
    <source>
        <strain evidence="2">GKL-01</strain>
    </source>
</reference>
<dbReference type="Proteomes" id="UP001300672">
    <property type="component" value="Chromosome"/>
</dbReference>
<protein>
    <submittedName>
        <fullName evidence="2">YdcF family protein</fullName>
    </submittedName>
</protein>
<gene>
    <name evidence="2" type="ORF">QJT80_09235</name>
</gene>
<dbReference type="CDD" id="cd06259">
    <property type="entry name" value="YdcF-like"/>
    <property type="match status" value="1"/>
</dbReference>
<dbReference type="InterPro" id="IPR051599">
    <property type="entry name" value="Cell_Envelope_Assoc"/>
</dbReference>
<dbReference type="EMBL" id="CP124755">
    <property type="protein sequence ID" value="WGZ89684.1"/>
    <property type="molecule type" value="Genomic_DNA"/>
</dbReference>
<dbReference type="KEGG" id="tdu:QJT80_09235"/>
<name>A0AA95KCP2_9GAMM</name>
<dbReference type="PANTHER" id="PTHR30336:SF20">
    <property type="entry name" value="DUF218 DOMAIN-CONTAINING PROTEIN"/>
    <property type="match status" value="1"/>
</dbReference>
<dbReference type="InterPro" id="IPR014729">
    <property type="entry name" value="Rossmann-like_a/b/a_fold"/>
</dbReference>
<reference evidence="2" key="2">
    <citation type="submission" date="2023-04" db="EMBL/GenBank/DDBJ databases">
        <authorList>
            <person name="Beletskiy A.V."/>
            <person name="Mardanov A.V."/>
            <person name="Ravin N.V."/>
        </authorList>
    </citation>
    <scope>NUCLEOTIDE SEQUENCE</scope>
    <source>
        <strain evidence="2">GKL-01</strain>
    </source>
</reference>
<dbReference type="GO" id="GO:0005886">
    <property type="term" value="C:plasma membrane"/>
    <property type="evidence" value="ECO:0007669"/>
    <property type="project" value="TreeGrafter"/>
</dbReference>
<evidence type="ECO:0000259" key="1">
    <source>
        <dbReference type="Pfam" id="PF02698"/>
    </source>
</evidence>
<dbReference type="Gene3D" id="3.40.50.620">
    <property type="entry name" value="HUPs"/>
    <property type="match status" value="1"/>
</dbReference>
<accession>A0AA95KCP2</accession>
<proteinExistence type="predicted"/>
<evidence type="ECO:0000313" key="2">
    <source>
        <dbReference type="EMBL" id="WGZ89684.1"/>
    </source>
</evidence>
<dbReference type="Pfam" id="PF02698">
    <property type="entry name" value="DUF218"/>
    <property type="match status" value="1"/>
</dbReference>
<dbReference type="PANTHER" id="PTHR30336">
    <property type="entry name" value="INNER MEMBRANE PROTEIN, PROBABLE PERMEASE"/>
    <property type="match status" value="1"/>
</dbReference>
<sequence>MRKQRWYKRLALIALVYGLGIAAIWWDGAQSTYQPAEYAVVLGNQVYRNGQLSKRLQARVNRAAELYRQGTVKRIIVSGGIGKEGKDEALAMRDFLVQQGIPFNAIVTDSKGANTQLTAQNALQWASPEQPIIVVSQLYHLSRTKMAFQQAGFQQVGAAYPDYFERRDIYASVRELPAWLSYALGKS</sequence>